<keyword evidence="2" id="KW-0812">Transmembrane</keyword>
<sequence>MTTTPSSTPLTTPTPTNTITPTKGTHTSTKTTTEKSSSTSHDTTTTLKTTTEETSTTTTTAASTMYITTSGLSSILPGSLNISAFLTIPLPTSTSTTALPSMTPNGLDCSLDSVHALKGLCNQGYYCNFTTSYCESQLADGSTCSLNTTCVSNYCINGLCTALAAVNSGSDSDEHGLSKGAVAGVAVGSITGAAAILAFGVLLMRRRRNRPVKFNRGKGITPSMVFSDTDRSSRFSMLGGFSTSKSPTGFRNSSYSFATPAAAMGSNSNSWTPTPPSEKTTATIDYYYNAPPSKSSQLITRPMSSRQSTRSSAARLSKYNYLAQAFSQMRTSYVNGGETDNSPLDQAGHSIYNSRDALRAGSVAADSLSQALGETDGIVDENTNNRSNRDSDVIPSSFNHQKQPRYQMASMYSTFSRDSDIIEPMTQQDTSRTSGFAAPLFQSSSPSEAGPQTANHIELSPMVGQLQVSPVVPRITLFNEDNEEEVLADPRVNSGPLNSTTLLGLGDTSTSFRDSFTSEVSRFSTDSNPFRARMAAKNASTDAWTQEDGDINKKAIPPSSATYQYF</sequence>
<comment type="caution">
    <text evidence="3">The sequence shown here is derived from an EMBL/GenBank/DDBJ whole genome shotgun (WGS) entry which is preliminary data.</text>
</comment>
<evidence type="ECO:0000256" key="2">
    <source>
        <dbReference type="SAM" id="Phobius"/>
    </source>
</evidence>
<keyword evidence="2" id="KW-0472">Membrane</keyword>
<feature type="region of interest" description="Disordered" evidence="1">
    <location>
        <begin position="374"/>
        <end position="398"/>
    </location>
</feature>
<reference evidence="3" key="1">
    <citation type="submission" date="2020-12" db="EMBL/GenBank/DDBJ databases">
        <title>Metabolic potential, ecology and presence of endohyphal bacteria is reflected in genomic diversity of Mucoromycotina.</title>
        <authorList>
            <person name="Muszewska A."/>
            <person name="Okrasinska A."/>
            <person name="Steczkiewicz K."/>
            <person name="Drgas O."/>
            <person name="Orlowska M."/>
            <person name="Perlinska-Lenart U."/>
            <person name="Aleksandrzak-Piekarczyk T."/>
            <person name="Szatraj K."/>
            <person name="Zielenkiewicz U."/>
            <person name="Pilsyk S."/>
            <person name="Malc E."/>
            <person name="Mieczkowski P."/>
            <person name="Kruszewska J.S."/>
            <person name="Biernat P."/>
            <person name="Pawlowska J."/>
        </authorList>
    </citation>
    <scope>NUCLEOTIDE SEQUENCE</scope>
    <source>
        <strain evidence="3">WA0000051536</strain>
    </source>
</reference>
<dbReference type="InterPro" id="IPR009030">
    <property type="entry name" value="Growth_fac_rcpt_cys_sf"/>
</dbReference>
<organism evidence="3 4">
    <name type="scientific">Umbelopsis vinacea</name>
    <dbReference type="NCBI Taxonomy" id="44442"/>
    <lineage>
        <taxon>Eukaryota</taxon>
        <taxon>Fungi</taxon>
        <taxon>Fungi incertae sedis</taxon>
        <taxon>Mucoromycota</taxon>
        <taxon>Mucoromycotina</taxon>
        <taxon>Umbelopsidomycetes</taxon>
        <taxon>Umbelopsidales</taxon>
        <taxon>Umbelopsidaceae</taxon>
        <taxon>Umbelopsis</taxon>
    </lineage>
</organism>
<dbReference type="CDD" id="cd21699">
    <property type="entry name" value="JMTM_APP_like"/>
    <property type="match status" value="1"/>
</dbReference>
<proteinExistence type="predicted"/>
<protein>
    <submittedName>
        <fullName evidence="3">Uncharacterized protein</fullName>
    </submittedName>
</protein>
<keyword evidence="4" id="KW-1185">Reference proteome</keyword>
<accession>A0A8H7QB20</accession>
<feature type="region of interest" description="Disordered" evidence="1">
    <location>
        <begin position="539"/>
        <end position="566"/>
    </location>
</feature>
<dbReference type="AlphaFoldDB" id="A0A8H7QB20"/>
<keyword evidence="2" id="KW-1133">Transmembrane helix</keyword>
<evidence type="ECO:0000313" key="4">
    <source>
        <dbReference type="Proteomes" id="UP000612746"/>
    </source>
</evidence>
<evidence type="ECO:0000313" key="3">
    <source>
        <dbReference type="EMBL" id="KAG2188815.1"/>
    </source>
</evidence>
<feature type="transmembrane region" description="Helical" evidence="2">
    <location>
        <begin position="181"/>
        <end position="204"/>
    </location>
</feature>
<dbReference type="Proteomes" id="UP000612746">
    <property type="component" value="Unassembled WGS sequence"/>
</dbReference>
<name>A0A8H7QB20_9FUNG</name>
<feature type="region of interest" description="Disordered" evidence="1">
    <location>
        <begin position="1"/>
        <end position="58"/>
    </location>
</feature>
<dbReference type="OrthoDB" id="2282566at2759"/>
<gene>
    <name evidence="3" type="ORF">INT44_003954</name>
</gene>
<evidence type="ECO:0000256" key="1">
    <source>
        <dbReference type="SAM" id="MobiDB-lite"/>
    </source>
</evidence>
<dbReference type="SUPFAM" id="SSF57184">
    <property type="entry name" value="Growth factor receptor domain"/>
    <property type="match status" value="1"/>
</dbReference>
<dbReference type="EMBL" id="JAEPRA010000001">
    <property type="protein sequence ID" value="KAG2188815.1"/>
    <property type="molecule type" value="Genomic_DNA"/>
</dbReference>